<dbReference type="SUPFAM" id="SSF53474">
    <property type="entry name" value="alpha/beta-Hydrolases"/>
    <property type="match status" value="1"/>
</dbReference>
<keyword evidence="5" id="KW-1185">Reference proteome</keyword>
<evidence type="ECO:0000313" key="2">
    <source>
        <dbReference type="EMBL" id="ADJ16453.1"/>
    </source>
</evidence>
<dbReference type="Pfam" id="PF00561">
    <property type="entry name" value="Abhydrolase_1"/>
    <property type="match status" value="1"/>
</dbReference>
<dbReference type="InterPro" id="IPR000073">
    <property type="entry name" value="AB_hydrolase_1"/>
</dbReference>
<dbReference type="Gene3D" id="3.40.50.1820">
    <property type="entry name" value="alpha/beta hydrolase"/>
    <property type="match status" value="1"/>
</dbReference>
<dbReference type="Proteomes" id="UP000011645">
    <property type="component" value="Unassembled WGS sequence"/>
</dbReference>
<dbReference type="PRINTS" id="PR00111">
    <property type="entry name" value="ABHYDROLASE"/>
</dbReference>
<evidence type="ECO:0000313" key="4">
    <source>
        <dbReference type="Proteomes" id="UP000000390"/>
    </source>
</evidence>
<geneLocation type="plasmid" evidence="2 4">
    <name>1</name>
</geneLocation>
<proteinExistence type="predicted"/>
<accession>D8JB00</accession>
<dbReference type="InterPro" id="IPR050471">
    <property type="entry name" value="AB_hydrolase"/>
</dbReference>
<dbReference type="KEGG" id="hje:HacjB3_15466"/>
<dbReference type="PANTHER" id="PTHR43433">
    <property type="entry name" value="HYDROLASE, ALPHA/BETA FOLD FAMILY PROTEIN"/>
    <property type="match status" value="1"/>
</dbReference>
<evidence type="ECO:0000313" key="5">
    <source>
        <dbReference type="Proteomes" id="UP000011645"/>
    </source>
</evidence>
<organism evidence="2 4">
    <name type="scientific">Halalkalicoccus jeotgali (strain DSM 18796 / CECT 7217 / JCM 14584 / KCTC 4019 / B3)</name>
    <dbReference type="NCBI Taxonomy" id="795797"/>
    <lineage>
        <taxon>Archaea</taxon>
        <taxon>Methanobacteriati</taxon>
        <taxon>Methanobacteriota</taxon>
        <taxon>Stenosarchaea group</taxon>
        <taxon>Halobacteria</taxon>
        <taxon>Halobacteriales</taxon>
        <taxon>Halococcaceae</taxon>
        <taxon>Halalkalicoccus</taxon>
    </lineage>
</organism>
<dbReference type="InterPro" id="IPR029058">
    <property type="entry name" value="AB_hydrolase_fold"/>
</dbReference>
<evidence type="ECO:0000313" key="3">
    <source>
        <dbReference type="EMBL" id="ELY41452.1"/>
    </source>
</evidence>
<gene>
    <name evidence="2" type="ordered locus">HacjB3_15466</name>
    <name evidence="3" type="ORF">C497_01790</name>
</gene>
<protein>
    <submittedName>
        <fullName evidence="2">Alpha/beta hydrolase fold protein</fullName>
    </submittedName>
</protein>
<dbReference type="eggNOG" id="arCOG01648">
    <property type="taxonomic scope" value="Archaea"/>
</dbReference>
<sequence>MADRSTEKILVRGRSVAFNQYGDPEGEPIVLFHGTPGSRCFGRLFEDVARRAGFQLLTPDRPRYGQSASWPKRTVTDTGAIVTGLLNTCESDNARIIGFSGGGPHALAAAATHPDRVREVHIISGATPRRLGEPAASQRRLAMLARQTPRLLRSLFRVQAWLADRSPTLVVSQYTAEPKEIPDTEAQLMARDFVEAVGKGGSGTVLEFQLLAEPWGFDLGEVDVPIQVWHGEHDANVPVGGVRDLYASCSDTELTVRDTDHLTTLLAYRDAIA</sequence>
<dbReference type="GeneID" id="31807675"/>
<dbReference type="GO" id="GO:0016787">
    <property type="term" value="F:hydrolase activity"/>
    <property type="evidence" value="ECO:0007669"/>
    <property type="project" value="UniProtKB-KW"/>
</dbReference>
<dbReference type="AlphaFoldDB" id="D8JB00"/>
<dbReference type="Proteomes" id="UP000000390">
    <property type="component" value="Plasmid 1"/>
</dbReference>
<dbReference type="OrthoDB" id="9890at2157"/>
<evidence type="ECO:0000259" key="1">
    <source>
        <dbReference type="Pfam" id="PF00561"/>
    </source>
</evidence>
<keyword evidence="2" id="KW-0378">Hydrolase</keyword>
<keyword evidence="2" id="KW-0614">Plasmid</keyword>
<feature type="domain" description="AB hydrolase-1" evidence="1">
    <location>
        <begin position="28"/>
        <end position="263"/>
    </location>
</feature>
<dbReference type="RefSeq" id="WP_008414021.1">
    <property type="nucleotide sequence ID" value="NC_014298.1"/>
</dbReference>
<dbReference type="EMBL" id="CP002063">
    <property type="protein sequence ID" value="ADJ16453.1"/>
    <property type="molecule type" value="Genomic_DNA"/>
</dbReference>
<reference evidence="2 4" key="1">
    <citation type="journal article" date="2010" name="J. Bacteriol.">
        <title>Complete genome sequence of Halalkalicoccus jeotgali B3(T), an extremely halophilic archaeon.</title>
        <authorList>
            <person name="Roh S.W."/>
            <person name="Nam Y.D."/>
            <person name="Nam S.H."/>
            <person name="Choi S.H."/>
            <person name="Park H.S."/>
            <person name="Bae J.W."/>
        </authorList>
    </citation>
    <scope>NUCLEOTIDE SEQUENCE [LARGE SCALE GENOMIC DNA]</scope>
    <source>
        <strain evidence="2">B3</strain>
        <strain evidence="4">DSM 18796 / CECT 7217 / JCM 14584 / KCTC 4019 / B3</strain>
        <plasmid evidence="4">1</plasmid>
    </source>
</reference>
<dbReference type="EMBL" id="AOHV01000005">
    <property type="protein sequence ID" value="ELY41452.1"/>
    <property type="molecule type" value="Genomic_DNA"/>
</dbReference>
<dbReference type="PANTHER" id="PTHR43433:SF10">
    <property type="entry name" value="AB HYDROLASE-1 DOMAIN-CONTAINING PROTEIN"/>
    <property type="match status" value="1"/>
</dbReference>
<reference evidence="3 5" key="2">
    <citation type="journal article" date="2014" name="PLoS Genet.">
        <title>Phylogenetically driven sequencing of extremely halophilic archaea reveals strategies for static and dynamic osmo-response.</title>
        <authorList>
            <person name="Becker E.A."/>
            <person name="Seitzer P.M."/>
            <person name="Tritt A."/>
            <person name="Larsen D."/>
            <person name="Krusor M."/>
            <person name="Yao A.I."/>
            <person name="Wu D."/>
            <person name="Madern D."/>
            <person name="Eisen J.A."/>
            <person name="Darling A.E."/>
            <person name="Facciotti M.T."/>
        </authorList>
    </citation>
    <scope>NUCLEOTIDE SEQUENCE [LARGE SCALE GENOMIC DNA]</scope>
    <source>
        <strain evidence="3">B3</strain>
        <strain evidence="5">DSM 18796 / CECT 7217 / JCM 14584 / KCTC 4019 / B3</strain>
    </source>
</reference>
<name>D8JB00_HALJB</name>
<dbReference type="HOGENOM" id="CLU_020336_49_0_2"/>